<evidence type="ECO:0000313" key="3">
    <source>
        <dbReference type="Proteomes" id="UP000624244"/>
    </source>
</evidence>
<evidence type="ECO:0000313" key="2">
    <source>
        <dbReference type="EMBL" id="KAF5853391.1"/>
    </source>
</evidence>
<dbReference type="EMBL" id="WNKQ01000002">
    <property type="protein sequence ID" value="KAF5853391.1"/>
    <property type="molecule type" value="Genomic_DNA"/>
</dbReference>
<feature type="compositionally biased region" description="Low complexity" evidence="1">
    <location>
        <begin position="48"/>
        <end position="67"/>
    </location>
</feature>
<accession>A0A8H5ZN98</accession>
<feature type="compositionally biased region" description="Acidic residues" evidence="1">
    <location>
        <begin position="69"/>
        <end position="91"/>
    </location>
</feature>
<evidence type="ECO:0000256" key="1">
    <source>
        <dbReference type="SAM" id="MobiDB-lite"/>
    </source>
</evidence>
<reference evidence="2" key="1">
    <citation type="submission" date="2019-11" db="EMBL/GenBank/DDBJ databases">
        <title>Bipolaris sorokiniana Genome sequencing.</title>
        <authorList>
            <person name="Wang H."/>
        </authorList>
    </citation>
    <scope>NUCLEOTIDE SEQUENCE</scope>
</reference>
<gene>
    <name evidence="2" type="ORF">GGP41_001952</name>
</gene>
<protein>
    <submittedName>
        <fullName evidence="2">Uncharacterized protein</fullName>
    </submittedName>
</protein>
<organism evidence="2 3">
    <name type="scientific">Cochliobolus sativus</name>
    <name type="common">Common root rot and spot blotch fungus</name>
    <name type="synonym">Bipolaris sorokiniana</name>
    <dbReference type="NCBI Taxonomy" id="45130"/>
    <lineage>
        <taxon>Eukaryota</taxon>
        <taxon>Fungi</taxon>
        <taxon>Dikarya</taxon>
        <taxon>Ascomycota</taxon>
        <taxon>Pezizomycotina</taxon>
        <taxon>Dothideomycetes</taxon>
        <taxon>Pleosporomycetidae</taxon>
        <taxon>Pleosporales</taxon>
        <taxon>Pleosporineae</taxon>
        <taxon>Pleosporaceae</taxon>
        <taxon>Bipolaris</taxon>
    </lineage>
</organism>
<dbReference type="AlphaFoldDB" id="A0A8H5ZN98"/>
<proteinExistence type="predicted"/>
<name>A0A8H5ZN98_COCSA</name>
<comment type="caution">
    <text evidence="2">The sequence shown here is derived from an EMBL/GenBank/DDBJ whole genome shotgun (WGS) entry which is preliminary data.</text>
</comment>
<sequence>MDLFRSISPQTMLELELQLSGLSSEHWEAASATPIHEQDVSDSEVESEASQISDASQSPAPAASKQPTPEEEEAEEDEVEEEEEEEEEAEDSYFTGDLAKNQRRELKSQFLGTVDITFDSQDENMRTQSSVLPGDFYRTFYETSATLSRYVNVDTHVKHRKRKDLKINDRNAFQAVAVFSIE</sequence>
<dbReference type="Proteomes" id="UP000624244">
    <property type="component" value="Unassembled WGS sequence"/>
</dbReference>
<feature type="region of interest" description="Disordered" evidence="1">
    <location>
        <begin position="25"/>
        <end position="99"/>
    </location>
</feature>